<dbReference type="STRING" id="525245.HMPREF0044_1109"/>
<dbReference type="InterPro" id="IPR002298">
    <property type="entry name" value="DNA_polymerase_A"/>
</dbReference>
<dbReference type="Gene3D" id="3.30.420.10">
    <property type="entry name" value="Ribonuclease H-like superfamily/Ribonuclease H"/>
    <property type="match status" value="1"/>
</dbReference>
<evidence type="ECO:0000256" key="15">
    <source>
        <dbReference type="RuleBase" id="RU004460"/>
    </source>
</evidence>
<dbReference type="CDD" id="cd09898">
    <property type="entry name" value="H3TH_53EXO"/>
    <property type="match status" value="1"/>
</dbReference>
<dbReference type="SMART" id="SM00482">
    <property type="entry name" value="POLAc"/>
    <property type="match status" value="1"/>
</dbReference>
<comment type="function">
    <text evidence="13">In addition to polymerase activity, this DNA polymerase exhibits 3'-5' and 5'-3' exonuclease activity.</text>
</comment>
<keyword evidence="5" id="KW-0540">Nuclease</keyword>
<dbReference type="Gene3D" id="1.10.150.20">
    <property type="entry name" value="5' to 3' exonuclease, C-terminal subdomain"/>
    <property type="match status" value="2"/>
</dbReference>
<dbReference type="Pfam" id="PF00476">
    <property type="entry name" value="DNA_pol_A"/>
    <property type="match status" value="1"/>
</dbReference>
<proteinExistence type="inferred from homology"/>
<keyword evidence="6 15" id="KW-0227">DNA damage</keyword>
<dbReference type="FunFam" id="1.10.150.20:FF:000002">
    <property type="entry name" value="DNA polymerase I"/>
    <property type="match status" value="1"/>
</dbReference>
<dbReference type="SUPFAM" id="SSF47807">
    <property type="entry name" value="5' to 3' exonuclease, C-terminal subdomain"/>
    <property type="match status" value="1"/>
</dbReference>
<dbReference type="PANTHER" id="PTHR10133:SF27">
    <property type="entry name" value="DNA POLYMERASE NU"/>
    <property type="match status" value="1"/>
</dbReference>
<keyword evidence="3 15" id="KW-0548">Nucleotidyltransferase</keyword>
<dbReference type="InterPro" id="IPR012337">
    <property type="entry name" value="RNaseH-like_sf"/>
</dbReference>
<dbReference type="FunFam" id="1.10.150.20:FF:000003">
    <property type="entry name" value="DNA polymerase I"/>
    <property type="match status" value="1"/>
</dbReference>
<dbReference type="SUPFAM" id="SSF88723">
    <property type="entry name" value="PIN domain-like"/>
    <property type="match status" value="1"/>
</dbReference>
<evidence type="ECO:0000313" key="18">
    <source>
        <dbReference type="EMBL" id="EEH64090.1"/>
    </source>
</evidence>
<feature type="domain" description="DNA-directed DNA polymerase family A palm" evidence="17">
    <location>
        <begin position="649"/>
        <end position="856"/>
    </location>
</feature>
<dbReference type="InterPro" id="IPR008918">
    <property type="entry name" value="HhH2"/>
</dbReference>
<evidence type="ECO:0000256" key="3">
    <source>
        <dbReference type="ARBA" id="ARBA00022695"/>
    </source>
</evidence>
<dbReference type="InterPro" id="IPR020046">
    <property type="entry name" value="5-3_exonucl_a-hlix_arch_N"/>
</dbReference>
<dbReference type="InterPro" id="IPR020045">
    <property type="entry name" value="DNA_polI_H3TH"/>
</dbReference>
<keyword evidence="19" id="KW-1185">Reference proteome</keyword>
<gene>
    <name evidence="15 18" type="primary">polA</name>
    <name evidence="18" type="ORF">HMPREF0044_1109</name>
</gene>
<keyword evidence="7 15" id="KW-0378">Hydrolase</keyword>
<dbReference type="InterPro" id="IPR036397">
    <property type="entry name" value="RNaseH_sf"/>
</dbReference>
<evidence type="ECO:0000256" key="10">
    <source>
        <dbReference type="ARBA" id="ARBA00023125"/>
    </source>
</evidence>
<dbReference type="GO" id="GO:0006261">
    <property type="term" value="P:DNA-templated DNA replication"/>
    <property type="evidence" value="ECO:0007669"/>
    <property type="project" value="UniProtKB-UniRule"/>
</dbReference>
<evidence type="ECO:0000256" key="8">
    <source>
        <dbReference type="ARBA" id="ARBA00022839"/>
    </source>
</evidence>
<evidence type="ECO:0000256" key="1">
    <source>
        <dbReference type="ARBA" id="ARBA00007705"/>
    </source>
</evidence>
<evidence type="ECO:0000256" key="11">
    <source>
        <dbReference type="ARBA" id="ARBA00023204"/>
    </source>
</evidence>
<keyword evidence="10 15" id="KW-0238">DNA-binding</keyword>
<dbReference type="Gene3D" id="3.30.70.370">
    <property type="match status" value="1"/>
</dbReference>
<evidence type="ECO:0000256" key="9">
    <source>
        <dbReference type="ARBA" id="ARBA00022932"/>
    </source>
</evidence>
<dbReference type="InterPro" id="IPR002421">
    <property type="entry name" value="5-3_exonuclease"/>
</dbReference>
<dbReference type="SUPFAM" id="SSF56672">
    <property type="entry name" value="DNA/RNA polymerases"/>
    <property type="match status" value="1"/>
</dbReference>
<evidence type="ECO:0000313" key="19">
    <source>
        <dbReference type="Proteomes" id="UP000010301"/>
    </source>
</evidence>
<dbReference type="RefSeq" id="WP_006546881.1">
    <property type="nucleotide sequence ID" value="NZ_DS999543.1"/>
</dbReference>
<protein>
    <recommendedName>
        <fullName evidence="14 15">DNA polymerase I</fullName>
        <ecNumber evidence="14 15">2.7.7.7</ecNumber>
    </recommendedName>
</protein>
<dbReference type="SUPFAM" id="SSF53098">
    <property type="entry name" value="Ribonuclease H-like"/>
    <property type="match status" value="1"/>
</dbReference>
<dbReference type="eggNOG" id="COG0258">
    <property type="taxonomic scope" value="Bacteria"/>
</dbReference>
<dbReference type="CDD" id="cd06140">
    <property type="entry name" value="DNA_polA_I_Bacillus_like_exo"/>
    <property type="match status" value="1"/>
</dbReference>
<comment type="similarity">
    <text evidence="1 15">Belongs to the DNA polymerase type-A family.</text>
</comment>
<keyword evidence="2 15" id="KW-0808">Transferase</keyword>
<dbReference type="Pfam" id="PF02739">
    <property type="entry name" value="5_3_exonuc_N"/>
    <property type="match status" value="1"/>
</dbReference>
<dbReference type="GO" id="GO:0006302">
    <property type="term" value="P:double-strand break repair"/>
    <property type="evidence" value="ECO:0007669"/>
    <property type="project" value="TreeGrafter"/>
</dbReference>
<dbReference type="EMBL" id="ACFG01000030">
    <property type="protein sequence ID" value="EEH64090.1"/>
    <property type="molecule type" value="Genomic_DNA"/>
</dbReference>
<dbReference type="Gene3D" id="3.40.50.1010">
    <property type="entry name" value="5'-nuclease"/>
    <property type="match status" value="1"/>
</dbReference>
<evidence type="ECO:0000256" key="7">
    <source>
        <dbReference type="ARBA" id="ARBA00022801"/>
    </source>
</evidence>
<name>C0W0N1_9ACTO</name>
<dbReference type="Proteomes" id="UP000010301">
    <property type="component" value="Unassembled WGS sequence"/>
</dbReference>
<dbReference type="GO" id="GO:0003677">
    <property type="term" value="F:DNA binding"/>
    <property type="evidence" value="ECO:0007669"/>
    <property type="project" value="UniProtKB-UniRule"/>
</dbReference>
<dbReference type="PANTHER" id="PTHR10133">
    <property type="entry name" value="DNA POLYMERASE I"/>
    <property type="match status" value="1"/>
</dbReference>
<dbReference type="NCBIfam" id="TIGR00593">
    <property type="entry name" value="pola"/>
    <property type="match status" value="1"/>
</dbReference>
<keyword evidence="9 15" id="KW-0239">DNA-directed DNA polymerase</keyword>
<dbReference type="CDD" id="cd08637">
    <property type="entry name" value="DNA_pol_A_pol_I_C"/>
    <property type="match status" value="1"/>
</dbReference>
<evidence type="ECO:0000256" key="2">
    <source>
        <dbReference type="ARBA" id="ARBA00022679"/>
    </source>
</evidence>
<evidence type="ECO:0000256" key="6">
    <source>
        <dbReference type="ARBA" id="ARBA00022763"/>
    </source>
</evidence>
<evidence type="ECO:0000256" key="14">
    <source>
        <dbReference type="NCBIfam" id="TIGR00593"/>
    </source>
</evidence>
<keyword evidence="8 15" id="KW-0269">Exonuclease</keyword>
<comment type="caution">
    <text evidence="18">The sequence shown here is derived from an EMBL/GenBank/DDBJ whole genome shotgun (WGS) entry which is preliminary data.</text>
</comment>
<comment type="function">
    <text evidence="15">In addition to polymerase activity, this DNA polymerase exhibits 5'-3' exonuclease activity.</text>
</comment>
<reference evidence="18 19" key="1">
    <citation type="submission" date="2009-01" db="EMBL/GenBank/DDBJ databases">
        <authorList>
            <person name="Qin X."/>
            <person name="Bachman B."/>
            <person name="Battles P."/>
            <person name="Bell A."/>
            <person name="Bess C."/>
            <person name="Bickham C."/>
            <person name="Chaboub L."/>
            <person name="Chen D."/>
            <person name="Coyle M."/>
            <person name="Deiros D.R."/>
            <person name="Dinh H."/>
            <person name="Forbes L."/>
            <person name="Fowler G."/>
            <person name="Francisco L."/>
            <person name="Fu Q."/>
            <person name="Gubbala S."/>
            <person name="Hale W."/>
            <person name="Han Y."/>
            <person name="Hemphill L."/>
            <person name="Highlander S.K."/>
            <person name="Hirani K."/>
            <person name="Hogues M."/>
            <person name="Jackson L."/>
            <person name="Jakkamsetti A."/>
            <person name="Javaid M."/>
            <person name="Jiang H."/>
            <person name="Korchina V."/>
            <person name="Kovar C."/>
            <person name="Lara F."/>
            <person name="Lee S."/>
            <person name="Mata R."/>
            <person name="Mathew T."/>
            <person name="Moen C."/>
            <person name="Morales K."/>
            <person name="Munidasa M."/>
            <person name="Nazareth L."/>
            <person name="Ngo R."/>
            <person name="Nguyen L."/>
            <person name="Okwuonu G."/>
            <person name="Ongeri F."/>
            <person name="Patil S."/>
            <person name="Petrosino J."/>
            <person name="Pham C."/>
            <person name="Pham P."/>
            <person name="Pu L.-L."/>
            <person name="Puazo M."/>
            <person name="Raj R."/>
            <person name="Reid J."/>
            <person name="Rouhana J."/>
            <person name="Saada N."/>
            <person name="Shang Y."/>
            <person name="Simmons D."/>
            <person name="Thornton R."/>
            <person name="Warren J."/>
            <person name="Weissenberger G."/>
            <person name="Zhang J."/>
            <person name="Zhang L."/>
            <person name="Zhou C."/>
            <person name="Zhu D."/>
            <person name="Muzny D."/>
            <person name="Worley K."/>
            <person name="Gibbs R."/>
        </authorList>
    </citation>
    <scope>NUCLEOTIDE SEQUENCE [LARGE SCALE GENOMIC DNA]</scope>
    <source>
        <strain evidence="18 19">DSM 15436</strain>
    </source>
</reference>
<dbReference type="HOGENOM" id="CLU_004675_0_0_11"/>
<sequence>MKKRNSQGHTMIQQKLLIIDGHSMAFRAFFALPPENFTTTTGQATNAVYGFTTMALRLIEEHQPTHIAVAFDTKVKSFRSDEYPEYKAGRAETPQEFKGQIGLIKQVLETVGITWITKDGFEADDILATLAKQGDEAGMKVLVASGDRDSFQLITDNVNVIYPGRTPADLKIMDAAAVEERYGVPPQWYPHIAALTGEKADNLPGVPGVGEKTAAQWVMKYAGLAGVLANADKIGGKRGEALREHEADVLRNRRLNELLTNLELPYNVADLTREPVNRQAVNELFDVLEFNRLRKRVFDLDANADSNEEIDDTRTIETLELKLVSDGFQNWISQVPDQAVLAVASEYVKTELNALAIYYATEGTGHCYALEPRFLSDTEQKELEDLLTSHAVITHEAKRLRHAFRECGFEIGELAEDVELEAYLLGPDQREYSLPTLSEKYLQRSLPVAESAQLSLLRDFSELAGQAQVVYDLHEVLFKQLETTQLAELYRGLELPVQADLYELEKHGVAMSMDVLNQLLEELTEQVEVAEEAAYNAIGHKVNLASPMQLQTVLFEELQMPKTKKTKRGYTTNAEALVELYEKTQHPFLQHLLAHRDKIKMRQIVEGLISAVGADGRIHTTFQQTVAATGRLSSTEPNLQNIPARTAEGMRIRGAFVPGTGFDYLLTADYSQIEMRLMAHMSKDEALIEAFKSGEDLHRTMAAMVFAVPVEEVTPALRSQIKATSYGLAYGLSSYGLSQQLGISVPEARKLKEKYFERFGGVGRFLGEVVEEARERGFTATMMGRRRYLPDLNSGNTNLRAMAERAALNAPIQGTAADIIKLAMHLVMRVLRERGLASRVLLQVHDELVLEVVASELNEVIQIVTDVMSGAAELSLPLDVSFGVGASWQDAAH</sequence>
<dbReference type="GO" id="GO:0008409">
    <property type="term" value="F:5'-3' exonuclease activity"/>
    <property type="evidence" value="ECO:0007669"/>
    <property type="project" value="UniProtKB-UniRule"/>
</dbReference>
<evidence type="ECO:0000256" key="4">
    <source>
        <dbReference type="ARBA" id="ARBA00022705"/>
    </source>
</evidence>
<dbReference type="CDD" id="cd09859">
    <property type="entry name" value="PIN_53EXO"/>
    <property type="match status" value="1"/>
</dbReference>
<dbReference type="Gene3D" id="1.20.1060.10">
    <property type="entry name" value="Taq DNA Polymerase, Chain T, domain 4"/>
    <property type="match status" value="1"/>
</dbReference>
<dbReference type="GO" id="GO:0003887">
    <property type="term" value="F:DNA-directed DNA polymerase activity"/>
    <property type="evidence" value="ECO:0007669"/>
    <property type="project" value="UniProtKB-UniRule"/>
</dbReference>
<evidence type="ECO:0000256" key="5">
    <source>
        <dbReference type="ARBA" id="ARBA00022722"/>
    </source>
</evidence>
<dbReference type="SMART" id="SM00475">
    <property type="entry name" value="53EXOc"/>
    <property type="match status" value="1"/>
</dbReference>
<dbReference type="AlphaFoldDB" id="C0W0N1"/>
<dbReference type="FunFam" id="3.40.50.1010:FF:000001">
    <property type="entry name" value="DNA polymerase I"/>
    <property type="match status" value="1"/>
</dbReference>
<accession>C0W0N1</accession>
<evidence type="ECO:0000259" key="16">
    <source>
        <dbReference type="SMART" id="SM00475"/>
    </source>
</evidence>
<dbReference type="InterPro" id="IPR043502">
    <property type="entry name" value="DNA/RNA_pol_sf"/>
</dbReference>
<dbReference type="InterPro" id="IPR001098">
    <property type="entry name" value="DNA-dir_DNA_pol_A_palm_dom"/>
</dbReference>
<dbReference type="PRINTS" id="PR00868">
    <property type="entry name" value="DNAPOLI"/>
</dbReference>
<comment type="catalytic activity">
    <reaction evidence="12 15">
        <text>DNA(n) + a 2'-deoxyribonucleoside 5'-triphosphate = DNA(n+1) + diphosphate</text>
        <dbReference type="Rhea" id="RHEA:22508"/>
        <dbReference type="Rhea" id="RHEA-COMP:17339"/>
        <dbReference type="Rhea" id="RHEA-COMP:17340"/>
        <dbReference type="ChEBI" id="CHEBI:33019"/>
        <dbReference type="ChEBI" id="CHEBI:61560"/>
        <dbReference type="ChEBI" id="CHEBI:173112"/>
        <dbReference type="EC" id="2.7.7.7"/>
    </reaction>
</comment>
<organism evidence="18 19">
    <name type="scientific">Gleimia coleocanis DSM 15436</name>
    <dbReference type="NCBI Taxonomy" id="525245"/>
    <lineage>
        <taxon>Bacteria</taxon>
        <taxon>Bacillati</taxon>
        <taxon>Actinomycetota</taxon>
        <taxon>Actinomycetes</taxon>
        <taxon>Actinomycetales</taxon>
        <taxon>Actinomycetaceae</taxon>
        <taxon>Gleimia</taxon>
    </lineage>
</organism>
<feature type="domain" description="5'-3' exonuclease" evidence="16">
    <location>
        <begin position="14"/>
        <end position="274"/>
    </location>
</feature>
<dbReference type="NCBIfam" id="NF004397">
    <property type="entry name" value="PRK05755.1"/>
    <property type="match status" value="1"/>
</dbReference>
<evidence type="ECO:0000256" key="13">
    <source>
        <dbReference type="ARBA" id="ARBA00053603"/>
    </source>
</evidence>
<dbReference type="eggNOG" id="COG0749">
    <property type="taxonomic scope" value="Bacteria"/>
</dbReference>
<evidence type="ECO:0000259" key="17">
    <source>
        <dbReference type="SMART" id="SM00482"/>
    </source>
</evidence>
<dbReference type="InterPro" id="IPR018320">
    <property type="entry name" value="DNA_polymerase_1"/>
</dbReference>
<dbReference type="EC" id="2.7.7.7" evidence="14 15"/>
<dbReference type="Pfam" id="PF01367">
    <property type="entry name" value="5_3_exonuc"/>
    <property type="match status" value="1"/>
</dbReference>
<dbReference type="InterPro" id="IPR036279">
    <property type="entry name" value="5-3_exonuclease_C_sf"/>
</dbReference>
<keyword evidence="11 15" id="KW-0234">DNA repair</keyword>
<dbReference type="InterPro" id="IPR029060">
    <property type="entry name" value="PIN-like_dom_sf"/>
</dbReference>
<keyword evidence="4 15" id="KW-0235">DNA replication</keyword>
<evidence type="ECO:0000256" key="12">
    <source>
        <dbReference type="ARBA" id="ARBA00049244"/>
    </source>
</evidence>
<dbReference type="SMART" id="SM00279">
    <property type="entry name" value="HhH2"/>
    <property type="match status" value="1"/>
</dbReference>